<dbReference type="InterPro" id="IPR047287">
    <property type="entry name" value="Tudor_SGF29_rpt2"/>
</dbReference>
<feature type="coiled-coil region" evidence="5">
    <location>
        <begin position="31"/>
        <end position="58"/>
    </location>
</feature>
<keyword evidence="5" id="KW-0175">Coiled coil</keyword>
<accession>A0A6G1ML19</accession>
<dbReference type="GO" id="GO:0000124">
    <property type="term" value="C:SAGA complex"/>
    <property type="evidence" value="ECO:0007669"/>
    <property type="project" value="InterPro"/>
</dbReference>
<comment type="subcellular location">
    <subcellularLocation>
        <location evidence="1">Nucleus</location>
    </subcellularLocation>
</comment>
<dbReference type="FunFam" id="2.30.30.140:FF:000055">
    <property type="entry name" value="SAGA complex component"/>
    <property type="match status" value="1"/>
</dbReference>
<dbReference type="Gene3D" id="2.30.30.140">
    <property type="match status" value="2"/>
</dbReference>
<evidence type="ECO:0000256" key="5">
    <source>
        <dbReference type="SAM" id="Coils"/>
    </source>
</evidence>
<name>A0A6G1ML19_ORBOL</name>
<dbReference type="CDD" id="cd20393">
    <property type="entry name" value="Tudor_SGF29_rpt1"/>
    <property type="match status" value="1"/>
</dbReference>
<dbReference type="AlphaFoldDB" id="A0A6G1ML19"/>
<gene>
    <name evidence="7" type="primary">SGF29_1</name>
    <name evidence="7" type="ORF">TWF191_001951</name>
</gene>
<keyword evidence="4" id="KW-0539">Nucleus</keyword>
<keyword evidence="3" id="KW-0804">Transcription</keyword>
<proteinExistence type="predicted"/>
<evidence type="ECO:0000313" key="8">
    <source>
        <dbReference type="Proteomes" id="UP000483672"/>
    </source>
</evidence>
<dbReference type="Proteomes" id="UP000483672">
    <property type="component" value="Unassembled WGS sequence"/>
</dbReference>
<evidence type="ECO:0000256" key="1">
    <source>
        <dbReference type="ARBA" id="ARBA00004123"/>
    </source>
</evidence>
<evidence type="ECO:0000256" key="4">
    <source>
        <dbReference type="ARBA" id="ARBA00023242"/>
    </source>
</evidence>
<sequence length="289" mass="32490">MSQRGNRLMHQPEQQEERSLWQKVVNELKALMAHEAKVNDIRRKIDTLEERNRRHDGKSNIHNQVSTSADLQELATCYKGLKALTDEESRLLSHVIEHNLSILIGLRKATEQGYGSSGTGRDGFSKRKRNEAVSVDNSASRGKPRSMSVPNENGPVLQVGSQVAFRLPKQKGAEGEWIQCDVINIIGEGNKRRYEVQDPEPDELGNHGQQIYKAVAHQLIQIPSDSAGLLPYPNGKQVLARYPETTTFYKAEVIGTKRDGTCRLKFEGEEEVGKETEVERRLVLEIGGR</sequence>
<dbReference type="InterPro" id="IPR047288">
    <property type="entry name" value="Tudor_SGF29_rpt1"/>
</dbReference>
<evidence type="ECO:0000256" key="6">
    <source>
        <dbReference type="SAM" id="MobiDB-lite"/>
    </source>
</evidence>
<dbReference type="PROSITE" id="PS51518">
    <property type="entry name" value="SGF29_C"/>
    <property type="match status" value="1"/>
</dbReference>
<keyword evidence="2" id="KW-0805">Transcription regulation</keyword>
<evidence type="ECO:0000256" key="3">
    <source>
        <dbReference type="ARBA" id="ARBA00023163"/>
    </source>
</evidence>
<dbReference type="PANTHER" id="PTHR21539">
    <property type="entry name" value="SAGA-ASSOCIATED FACTOR 29"/>
    <property type="match status" value="1"/>
</dbReference>
<organism evidence="7 8">
    <name type="scientific">Orbilia oligospora</name>
    <name type="common">Nematode-trapping fungus</name>
    <name type="synonym">Arthrobotrys oligospora</name>
    <dbReference type="NCBI Taxonomy" id="2813651"/>
    <lineage>
        <taxon>Eukaryota</taxon>
        <taxon>Fungi</taxon>
        <taxon>Dikarya</taxon>
        <taxon>Ascomycota</taxon>
        <taxon>Pezizomycotina</taxon>
        <taxon>Orbiliomycetes</taxon>
        <taxon>Orbiliales</taxon>
        <taxon>Orbiliaceae</taxon>
        <taxon>Orbilia</taxon>
    </lineage>
</organism>
<reference evidence="7 8" key="1">
    <citation type="submission" date="2019-06" db="EMBL/GenBank/DDBJ databases">
        <authorList>
            <person name="Palmer J.M."/>
        </authorList>
    </citation>
    <scope>NUCLEOTIDE SEQUENCE [LARGE SCALE GENOMIC DNA]</scope>
    <source>
        <strain evidence="7 8">TWF191</strain>
    </source>
</reference>
<dbReference type="GO" id="GO:0005634">
    <property type="term" value="C:nucleus"/>
    <property type="evidence" value="ECO:0007669"/>
    <property type="project" value="UniProtKB-SubCell"/>
</dbReference>
<dbReference type="Pfam" id="PF07039">
    <property type="entry name" value="SGF29_Tudor"/>
    <property type="match status" value="1"/>
</dbReference>
<dbReference type="CDD" id="cd20394">
    <property type="entry name" value="Tudor_SGF29_rpt2"/>
    <property type="match status" value="1"/>
</dbReference>
<dbReference type="InterPro" id="IPR010750">
    <property type="entry name" value="SGF29_tudor-like_dom"/>
</dbReference>
<evidence type="ECO:0000313" key="7">
    <source>
        <dbReference type="EMBL" id="KAF3205128.1"/>
    </source>
</evidence>
<comment type="caution">
    <text evidence="7">The sequence shown here is derived from an EMBL/GenBank/DDBJ whole genome shotgun (WGS) entry which is preliminary data.</text>
</comment>
<feature type="region of interest" description="Disordered" evidence="6">
    <location>
        <begin position="111"/>
        <end position="155"/>
    </location>
</feature>
<dbReference type="InterPro" id="IPR037802">
    <property type="entry name" value="SGF29"/>
</dbReference>
<dbReference type="EMBL" id="WIPF01000137">
    <property type="protein sequence ID" value="KAF3205128.1"/>
    <property type="molecule type" value="Genomic_DNA"/>
</dbReference>
<dbReference type="PANTHER" id="PTHR21539:SF0">
    <property type="entry name" value="SAGA-ASSOCIATED FACTOR 29"/>
    <property type="match status" value="1"/>
</dbReference>
<evidence type="ECO:0000256" key="2">
    <source>
        <dbReference type="ARBA" id="ARBA00023015"/>
    </source>
</evidence>
<protein>
    <submittedName>
        <fullName evidence="7">SAGA HAT/Core module component, variant 2</fullName>
    </submittedName>
</protein>